<evidence type="ECO:0000256" key="5">
    <source>
        <dbReference type="ARBA" id="ARBA00012865"/>
    </source>
</evidence>
<keyword evidence="14" id="KW-0234">DNA repair</keyword>
<dbReference type="EC" id="3.5.2.6" evidence="5"/>
<dbReference type="AlphaFoldDB" id="A0AAV7E8Z4"/>
<dbReference type="GO" id="GO:0004519">
    <property type="term" value="F:endonuclease activity"/>
    <property type="evidence" value="ECO:0007669"/>
    <property type="project" value="UniProtKB-KW"/>
</dbReference>
<dbReference type="GO" id="GO:0008800">
    <property type="term" value="F:beta-lactamase activity"/>
    <property type="evidence" value="ECO:0007669"/>
    <property type="project" value="UniProtKB-EC"/>
</dbReference>
<evidence type="ECO:0000259" key="21">
    <source>
        <dbReference type="Pfam" id="PF07522"/>
    </source>
</evidence>
<comment type="catalytic activity">
    <reaction evidence="1">
        <text>a beta-lactam + H2O = a substituted beta-amino acid</text>
        <dbReference type="Rhea" id="RHEA:20401"/>
        <dbReference type="ChEBI" id="CHEBI:15377"/>
        <dbReference type="ChEBI" id="CHEBI:35627"/>
        <dbReference type="ChEBI" id="CHEBI:140347"/>
        <dbReference type="EC" id="3.5.2.6"/>
    </reaction>
</comment>
<evidence type="ECO:0000256" key="3">
    <source>
        <dbReference type="ARBA" id="ARBA00004574"/>
    </source>
</evidence>
<evidence type="ECO:0000256" key="16">
    <source>
        <dbReference type="ARBA" id="ARBA00039555"/>
    </source>
</evidence>
<sequence length="423" mass="47656">MDQGLISVDKWGQPSQAYFLTHLHADHTQGLSRRWKKGPLFCSPITRKLFPATFPGFDLSLLRVLEIGSTSSIRLVSETSRKEILVEVTTIDANHCPGAVMYLFQGEFGSFLFTGDFRWDAESQRGQQGKDVLMNALNGRKLDFLYIDNTYCNPSFCFPPRAIAAKQVVDIIASHPLHDIIISISNLGKEDLLVHVAHALNIKIWVWPERLQTMHLLGYGDIFTKDTGLTRVRAVPRYNCTIDTLVTLNTVKGPTIGIIPSGLPWGICSKNKQKQGQRICIDKSQLADNSSSARMLHQYLYCISYSDHSCFNEIQELITILRPTRMRGIVSSSFCYVNPVRYFGQLCGTNQNNDPSSSTSTSEVKDVEVRQADSFSGWDVFHRETETSATAANLSYRSVKRRRVSQLRRERSGAKIAYTDDDN</sequence>
<evidence type="ECO:0000256" key="20">
    <source>
        <dbReference type="ARBA" id="ARBA00042738"/>
    </source>
</evidence>
<evidence type="ECO:0000256" key="7">
    <source>
        <dbReference type="ARBA" id="ARBA00022722"/>
    </source>
</evidence>
<dbReference type="GO" id="GO:0035312">
    <property type="term" value="F:5'-3' DNA exonuclease activity"/>
    <property type="evidence" value="ECO:0007669"/>
    <property type="project" value="TreeGrafter"/>
</dbReference>
<evidence type="ECO:0000256" key="6">
    <source>
        <dbReference type="ARBA" id="ARBA00022454"/>
    </source>
</evidence>
<feature type="domain" description="DNA repair metallo-beta-lactamase" evidence="21">
    <location>
        <begin position="223"/>
        <end position="326"/>
    </location>
</feature>
<dbReference type="Gene3D" id="3.40.50.12650">
    <property type="match status" value="1"/>
</dbReference>
<keyword evidence="9" id="KW-0227">DNA damage</keyword>
<accession>A0AAV7E8Z4</accession>
<evidence type="ECO:0000256" key="9">
    <source>
        <dbReference type="ARBA" id="ARBA00022763"/>
    </source>
</evidence>
<dbReference type="GO" id="GO:0005634">
    <property type="term" value="C:nucleus"/>
    <property type="evidence" value="ECO:0007669"/>
    <property type="project" value="UniProtKB-SubCell"/>
</dbReference>
<comment type="subcellular location">
    <subcellularLocation>
        <location evidence="3">Chromosome</location>
        <location evidence="3">Telomere</location>
    </subcellularLocation>
    <subcellularLocation>
        <location evidence="2">Nucleus</location>
    </subcellularLocation>
</comment>
<dbReference type="FunFam" id="3.40.50.12650:FF:000003">
    <property type="entry name" value="DNA cross-link repair 1B"/>
    <property type="match status" value="1"/>
</dbReference>
<evidence type="ECO:0000313" key="23">
    <source>
        <dbReference type="Proteomes" id="UP000825729"/>
    </source>
</evidence>
<evidence type="ECO:0000256" key="13">
    <source>
        <dbReference type="ARBA" id="ARBA00023172"/>
    </source>
</evidence>
<keyword evidence="13" id="KW-0233">DNA recombination</keyword>
<evidence type="ECO:0000256" key="8">
    <source>
        <dbReference type="ARBA" id="ARBA00022759"/>
    </source>
</evidence>
<proteinExistence type="inferred from homology"/>
<evidence type="ECO:0000256" key="19">
    <source>
        <dbReference type="ARBA" id="ARBA00042677"/>
    </source>
</evidence>
<dbReference type="Pfam" id="PF07522">
    <property type="entry name" value="DRMBL"/>
    <property type="match status" value="1"/>
</dbReference>
<organism evidence="22 23">
    <name type="scientific">Aristolochia fimbriata</name>
    <name type="common">White veined hardy Dutchman's pipe vine</name>
    <dbReference type="NCBI Taxonomy" id="158543"/>
    <lineage>
        <taxon>Eukaryota</taxon>
        <taxon>Viridiplantae</taxon>
        <taxon>Streptophyta</taxon>
        <taxon>Embryophyta</taxon>
        <taxon>Tracheophyta</taxon>
        <taxon>Spermatophyta</taxon>
        <taxon>Magnoliopsida</taxon>
        <taxon>Magnoliidae</taxon>
        <taxon>Piperales</taxon>
        <taxon>Aristolochiaceae</taxon>
        <taxon>Aristolochia</taxon>
    </lineage>
</organism>
<dbReference type="InterPro" id="IPR036866">
    <property type="entry name" value="RibonucZ/Hydroxyglut_hydro"/>
</dbReference>
<gene>
    <name evidence="22" type="ORF">H6P81_015537</name>
</gene>
<protein>
    <recommendedName>
        <fullName evidence="16">5' exonuclease Apollo</fullName>
        <ecNumber evidence="5">3.5.2.6</ecNumber>
    </recommendedName>
    <alternativeName>
        <fullName evidence="18">DNA cross-link repair 1B protein</fullName>
    </alternativeName>
    <alternativeName>
        <fullName evidence="19">DNA cross-link repair 1C protein</fullName>
    </alternativeName>
    <alternativeName>
        <fullName evidence="17">Protein artemis</fullName>
    </alternativeName>
    <alternativeName>
        <fullName evidence="20">SNM1 homolog B</fullName>
    </alternativeName>
</protein>
<dbReference type="GO" id="GO:0000781">
    <property type="term" value="C:chromosome, telomeric region"/>
    <property type="evidence" value="ECO:0007669"/>
    <property type="project" value="UniProtKB-SubCell"/>
</dbReference>
<reference evidence="22 23" key="1">
    <citation type="submission" date="2021-07" db="EMBL/GenBank/DDBJ databases">
        <title>The Aristolochia fimbriata genome: insights into angiosperm evolution, floral development and chemical biosynthesis.</title>
        <authorList>
            <person name="Jiao Y."/>
        </authorList>
    </citation>
    <scope>NUCLEOTIDE SEQUENCE [LARGE SCALE GENOMIC DNA]</scope>
    <source>
        <strain evidence="22">IBCAS-2021</strain>
        <tissue evidence="22">Leaf</tissue>
    </source>
</reference>
<evidence type="ECO:0000256" key="2">
    <source>
        <dbReference type="ARBA" id="ARBA00004123"/>
    </source>
</evidence>
<dbReference type="Proteomes" id="UP000825729">
    <property type="component" value="Unassembled WGS sequence"/>
</dbReference>
<dbReference type="Gene3D" id="3.60.15.10">
    <property type="entry name" value="Ribonuclease Z/Hydroxyacylglutathione hydrolase-like"/>
    <property type="match status" value="1"/>
</dbReference>
<evidence type="ECO:0000256" key="1">
    <source>
        <dbReference type="ARBA" id="ARBA00001526"/>
    </source>
</evidence>
<evidence type="ECO:0000313" key="22">
    <source>
        <dbReference type="EMBL" id="KAG9444197.1"/>
    </source>
</evidence>
<evidence type="ECO:0000256" key="15">
    <source>
        <dbReference type="ARBA" id="ARBA00023242"/>
    </source>
</evidence>
<evidence type="ECO:0000256" key="4">
    <source>
        <dbReference type="ARBA" id="ARBA00010304"/>
    </source>
</evidence>
<keyword evidence="8" id="KW-0255">Endonuclease</keyword>
<comment type="caution">
    <text evidence="22">The sequence shown here is derived from an EMBL/GenBank/DDBJ whole genome shotgun (WGS) entry which is preliminary data.</text>
</comment>
<evidence type="ECO:0000256" key="14">
    <source>
        <dbReference type="ARBA" id="ARBA00023204"/>
    </source>
</evidence>
<dbReference type="GO" id="GO:0003684">
    <property type="term" value="F:damaged DNA binding"/>
    <property type="evidence" value="ECO:0007669"/>
    <property type="project" value="TreeGrafter"/>
</dbReference>
<dbReference type="GO" id="GO:0036297">
    <property type="term" value="P:interstrand cross-link repair"/>
    <property type="evidence" value="ECO:0007669"/>
    <property type="project" value="TreeGrafter"/>
</dbReference>
<dbReference type="EMBL" id="JAINDJ010000006">
    <property type="protein sequence ID" value="KAG9444197.1"/>
    <property type="molecule type" value="Genomic_DNA"/>
</dbReference>
<evidence type="ECO:0000256" key="18">
    <source>
        <dbReference type="ARBA" id="ARBA00041693"/>
    </source>
</evidence>
<comment type="similarity">
    <text evidence="4">Belongs to the DNA repair metallo-beta-lactamase (DRMBL) family.</text>
</comment>
<keyword evidence="11" id="KW-0269">Exonuclease</keyword>
<name>A0AAV7E8Z4_ARIFI</name>
<keyword evidence="6" id="KW-0158">Chromosome</keyword>
<evidence type="ECO:0000256" key="12">
    <source>
        <dbReference type="ARBA" id="ARBA00022895"/>
    </source>
</evidence>
<dbReference type="SUPFAM" id="SSF56281">
    <property type="entry name" value="Metallo-hydrolase/oxidoreductase"/>
    <property type="match status" value="1"/>
</dbReference>
<dbReference type="PANTHER" id="PTHR23240">
    <property type="entry name" value="DNA CROSS-LINK REPAIR PROTEIN PSO2/SNM1-RELATED"/>
    <property type="match status" value="1"/>
</dbReference>
<keyword evidence="7" id="KW-0540">Nuclease</keyword>
<dbReference type="PANTHER" id="PTHR23240:SF8">
    <property type="entry name" value="PROTEIN ARTEMIS"/>
    <property type="match status" value="1"/>
</dbReference>
<dbReference type="GO" id="GO:0006303">
    <property type="term" value="P:double-strand break repair via nonhomologous end joining"/>
    <property type="evidence" value="ECO:0007669"/>
    <property type="project" value="TreeGrafter"/>
</dbReference>
<dbReference type="GO" id="GO:0006310">
    <property type="term" value="P:DNA recombination"/>
    <property type="evidence" value="ECO:0007669"/>
    <property type="project" value="UniProtKB-KW"/>
</dbReference>
<keyword evidence="12" id="KW-0779">Telomere</keyword>
<keyword evidence="23" id="KW-1185">Reference proteome</keyword>
<evidence type="ECO:0000256" key="17">
    <source>
        <dbReference type="ARBA" id="ARBA00039759"/>
    </source>
</evidence>
<dbReference type="InterPro" id="IPR011084">
    <property type="entry name" value="DRMBL"/>
</dbReference>
<evidence type="ECO:0000256" key="10">
    <source>
        <dbReference type="ARBA" id="ARBA00022801"/>
    </source>
</evidence>
<evidence type="ECO:0000256" key="11">
    <source>
        <dbReference type="ARBA" id="ARBA00022839"/>
    </source>
</evidence>
<keyword evidence="10" id="KW-0378">Hydrolase</keyword>
<keyword evidence="15" id="KW-0539">Nucleus</keyword>